<protein>
    <submittedName>
        <fullName evidence="1">Uncharacterized protein</fullName>
    </submittedName>
</protein>
<reference evidence="1" key="1">
    <citation type="submission" date="2024-10" db="EMBL/GenBank/DDBJ databases">
        <title>Genetic diversity among independent isolates of the Dolichocephalovirinae subfamily.</title>
        <authorList>
            <person name="Ely B."/>
            <person name="Thomas Q."/>
            <person name="Mohammadi T."/>
        </authorList>
    </citation>
    <scope>NUCLEOTIDE SEQUENCE</scope>
</reference>
<evidence type="ECO:0000313" key="1">
    <source>
        <dbReference type="EMBL" id="XHV10802.1"/>
    </source>
</evidence>
<dbReference type="EMBL" id="PQ287320">
    <property type="protein sequence ID" value="XHV10802.1"/>
    <property type="molecule type" value="Genomic_DNA"/>
</dbReference>
<accession>A0AB74UIQ7</accession>
<dbReference type="InterPro" id="IPR045677">
    <property type="entry name" value="DUF6197"/>
</dbReference>
<proteinExistence type="predicted"/>
<sequence length="114" mass="11942">MSFAAAKVLTQAAKLLEERGWGQGNDTVNTADAGGAMCANLALGHASIRVDPKDYAAYSYAQGALLRHLSIPVPHMSTKASVIIAWNDAEGRTVEEVVQALNDTAVKVMAEASA</sequence>
<name>A0AB74UIQ7_9VIRU</name>
<gene>
    <name evidence="1" type="ORF">BL57_330</name>
</gene>
<dbReference type="Pfam" id="PF19698">
    <property type="entry name" value="DUF6197"/>
    <property type="match status" value="1"/>
</dbReference>
<organism evidence="1">
    <name type="scientific">Caulobacter phage BL57</name>
    <dbReference type="NCBI Taxonomy" id="3348355"/>
    <lineage>
        <taxon>Viruses</taxon>
    </lineage>
</organism>